<feature type="transmembrane region" description="Helical" evidence="1">
    <location>
        <begin position="128"/>
        <end position="144"/>
    </location>
</feature>
<organism evidence="2 3">
    <name type="scientific">Acidipropionibacterium virtanenii</name>
    <dbReference type="NCBI Taxonomy" id="2057246"/>
    <lineage>
        <taxon>Bacteria</taxon>
        <taxon>Bacillati</taxon>
        <taxon>Actinomycetota</taxon>
        <taxon>Actinomycetes</taxon>
        <taxon>Propionibacteriales</taxon>
        <taxon>Propionibacteriaceae</taxon>
        <taxon>Acidipropionibacterium</taxon>
    </lineage>
</organism>
<accession>A0A344UW09</accession>
<keyword evidence="1" id="KW-0472">Membrane</keyword>
<dbReference type="EMBL" id="CP025198">
    <property type="protein sequence ID" value="AXE39457.1"/>
    <property type="molecule type" value="Genomic_DNA"/>
</dbReference>
<name>A0A344UW09_9ACTN</name>
<protein>
    <recommendedName>
        <fullName evidence="4">DoxX family protein</fullName>
    </recommendedName>
</protein>
<feature type="transmembrane region" description="Helical" evidence="1">
    <location>
        <begin position="19"/>
        <end position="39"/>
    </location>
</feature>
<feature type="transmembrane region" description="Helical" evidence="1">
    <location>
        <begin position="97"/>
        <end position="116"/>
    </location>
</feature>
<evidence type="ECO:0000256" key="1">
    <source>
        <dbReference type="SAM" id="Phobius"/>
    </source>
</evidence>
<dbReference type="AlphaFoldDB" id="A0A344UW09"/>
<proteinExistence type="predicted"/>
<dbReference type="Proteomes" id="UP000251995">
    <property type="component" value="Chromosome"/>
</dbReference>
<keyword evidence="1" id="KW-0812">Transmembrane</keyword>
<gene>
    <name evidence="2" type="ORF">JS278_02314</name>
</gene>
<keyword evidence="1" id="KW-1133">Transmembrane helix</keyword>
<evidence type="ECO:0000313" key="3">
    <source>
        <dbReference type="Proteomes" id="UP000251995"/>
    </source>
</evidence>
<keyword evidence="3" id="KW-1185">Reference proteome</keyword>
<sequence length="148" mass="16470">MEGFFEDQGCRQMGRAFRVVVRTLFAIVFIAGGIVHFVFGRSRPDTYAAFASTAAFPWLQTLWRSFVMPNIGWLTVVLGLYELACGLGMLHRRTVPVAAWGMTAFLLLILVLGYGFPAQSWMEDLLRNRAGTVAMILLLLPLGVRRAG</sequence>
<reference evidence="2 3" key="1">
    <citation type="submission" date="2017-12" db="EMBL/GenBank/DDBJ databases">
        <title>The whole genome sequence of the Acidipropionibacterium virtanenii sp. nov. type strain JS278.</title>
        <authorList>
            <person name="Laine P."/>
            <person name="Deptula P."/>
            <person name="Varmanen P."/>
            <person name="Auvinen P."/>
        </authorList>
    </citation>
    <scope>NUCLEOTIDE SEQUENCE [LARGE SCALE GENOMIC DNA]</scope>
    <source>
        <strain evidence="2 3">JS278</strain>
    </source>
</reference>
<dbReference type="KEGG" id="acij:JS278_02314"/>
<evidence type="ECO:0000313" key="2">
    <source>
        <dbReference type="EMBL" id="AXE39457.1"/>
    </source>
</evidence>
<feature type="transmembrane region" description="Helical" evidence="1">
    <location>
        <begin position="71"/>
        <end position="90"/>
    </location>
</feature>
<evidence type="ECO:0008006" key="4">
    <source>
        <dbReference type="Google" id="ProtNLM"/>
    </source>
</evidence>